<evidence type="ECO:0000256" key="1">
    <source>
        <dbReference type="SAM" id="MobiDB-lite"/>
    </source>
</evidence>
<evidence type="ECO:0000256" key="2">
    <source>
        <dbReference type="SAM" id="SignalP"/>
    </source>
</evidence>
<organism evidence="3 4">
    <name type="scientific">Cupriavidus basilensis OR16</name>
    <dbReference type="NCBI Taxonomy" id="1127483"/>
    <lineage>
        <taxon>Bacteria</taxon>
        <taxon>Pseudomonadati</taxon>
        <taxon>Pseudomonadota</taxon>
        <taxon>Betaproteobacteria</taxon>
        <taxon>Burkholderiales</taxon>
        <taxon>Burkholderiaceae</taxon>
        <taxon>Cupriavidus</taxon>
    </lineage>
</organism>
<protein>
    <submittedName>
        <fullName evidence="3">Uncharacterized protein</fullName>
    </submittedName>
</protein>
<name>H1S491_9BURK</name>
<dbReference type="EMBL" id="AHJE01000029">
    <property type="protein sequence ID" value="EHP42730.1"/>
    <property type="molecule type" value="Genomic_DNA"/>
</dbReference>
<accession>H1S491</accession>
<comment type="caution">
    <text evidence="3">The sequence shown here is derived from an EMBL/GenBank/DDBJ whole genome shotgun (WGS) entry which is preliminary data.</text>
</comment>
<evidence type="ECO:0000313" key="3">
    <source>
        <dbReference type="EMBL" id="EHP42730.1"/>
    </source>
</evidence>
<feature type="region of interest" description="Disordered" evidence="1">
    <location>
        <begin position="59"/>
        <end position="89"/>
    </location>
</feature>
<keyword evidence="2" id="KW-0732">Signal</keyword>
<evidence type="ECO:0000313" key="4">
    <source>
        <dbReference type="Proteomes" id="UP000005808"/>
    </source>
</evidence>
<dbReference type="PATRIC" id="fig|1127483.3.peg.2583"/>
<sequence length="89" mass="9276">MPNPAFKEHTMHSKSAIAALVAAALAAALLASAAQAASPQDRTVYSDRCGCNFRAEKADPYTDGGRTGKFDSFGEGARQVDPFTDGARA</sequence>
<proteinExistence type="predicted"/>
<dbReference type="Proteomes" id="UP000005808">
    <property type="component" value="Unassembled WGS sequence"/>
</dbReference>
<feature type="chain" id="PRO_5003553182" evidence="2">
    <location>
        <begin position="37"/>
        <end position="89"/>
    </location>
</feature>
<reference evidence="3 4" key="1">
    <citation type="journal article" date="2012" name="J. Bacteriol.">
        <title>De Novo Genome Project of Cupriavidus basilensis OR16.</title>
        <authorList>
            <person name="Cserhati M."/>
            <person name="Kriszt B."/>
            <person name="Szoboszlay S."/>
            <person name="Toth A."/>
            <person name="Szabo I."/>
            <person name="Tancsics A."/>
            <person name="Nagy I."/>
            <person name="Horvath B."/>
            <person name="Nagy I."/>
            <person name="Kukolya J."/>
        </authorList>
    </citation>
    <scope>NUCLEOTIDE SEQUENCE [LARGE SCALE GENOMIC DNA]</scope>
    <source>
        <strain evidence="3 4">OR16</strain>
    </source>
</reference>
<feature type="signal peptide" evidence="2">
    <location>
        <begin position="1"/>
        <end position="36"/>
    </location>
</feature>
<dbReference type="AlphaFoldDB" id="H1S491"/>
<gene>
    <name evidence="3" type="ORF">OR16_12875</name>
</gene>